<gene>
    <name evidence="2" type="ORF">CDO51_08135</name>
</gene>
<accession>A0A226BWY9</accession>
<dbReference type="InterPro" id="IPR003729">
    <property type="entry name" value="Bi_nuclease_dom"/>
</dbReference>
<dbReference type="Gene3D" id="3.10.690.10">
    <property type="entry name" value="Bifunctional nuclease domain"/>
    <property type="match status" value="1"/>
</dbReference>
<evidence type="ECO:0000259" key="1">
    <source>
        <dbReference type="PROSITE" id="PS51658"/>
    </source>
</evidence>
<reference evidence="2 3" key="1">
    <citation type="submission" date="2017-06" db="EMBL/GenBank/DDBJ databases">
        <title>Draft Genome Sequence of Natranaerobius trueperi halophilic, alkalithermophilic bacteria from soda lakes.</title>
        <authorList>
            <person name="Zhao B."/>
        </authorList>
    </citation>
    <scope>NUCLEOTIDE SEQUENCE [LARGE SCALE GENOMIC DNA]</scope>
    <source>
        <strain evidence="2 3">DSM 18760</strain>
    </source>
</reference>
<sequence length="139" mass="15781">MQVKVKGIGTSQNGESYAVLLSDLEESKILPIVVGSFEAQGIISALKGQEYQRPMTYDLIKTLCETLDGEIVEIFINDVKDDIFYARIHMLDHNDEFVEIDARPSDAIALALRFDAPIFINFQLIEFTCDYEDLIDEQK</sequence>
<dbReference type="GO" id="GO:0004518">
    <property type="term" value="F:nuclease activity"/>
    <property type="evidence" value="ECO:0007669"/>
    <property type="project" value="InterPro"/>
</dbReference>
<dbReference type="PROSITE" id="PS51658">
    <property type="entry name" value="BFN"/>
    <property type="match status" value="1"/>
</dbReference>
<evidence type="ECO:0000313" key="3">
    <source>
        <dbReference type="Proteomes" id="UP000214588"/>
    </source>
</evidence>
<feature type="domain" description="BFN" evidence="1">
    <location>
        <begin position="1"/>
        <end position="132"/>
    </location>
</feature>
<dbReference type="OrthoDB" id="9788698at2"/>
<keyword evidence="3" id="KW-1185">Reference proteome</keyword>
<dbReference type="PANTHER" id="PTHR15160:SF1">
    <property type="entry name" value="VON HIPPEL-LINDAU DISEASE TUMOR SUPPRESSOR"/>
    <property type="match status" value="1"/>
</dbReference>
<organism evidence="2 3">
    <name type="scientific">Natranaerobius trueperi</name>
    <dbReference type="NCBI Taxonomy" id="759412"/>
    <lineage>
        <taxon>Bacteria</taxon>
        <taxon>Bacillati</taxon>
        <taxon>Bacillota</taxon>
        <taxon>Clostridia</taxon>
        <taxon>Natranaerobiales</taxon>
        <taxon>Natranaerobiaceae</taxon>
        <taxon>Natranaerobius</taxon>
    </lineage>
</organism>
<dbReference type="SUPFAM" id="SSF103256">
    <property type="entry name" value="Hypothetical protein TM0160"/>
    <property type="match status" value="1"/>
</dbReference>
<dbReference type="AlphaFoldDB" id="A0A226BWY9"/>
<dbReference type="EMBL" id="NIQC01000016">
    <property type="protein sequence ID" value="OWZ83558.1"/>
    <property type="molecule type" value="Genomic_DNA"/>
</dbReference>
<dbReference type="PANTHER" id="PTHR15160">
    <property type="entry name" value="VON HIPPEL-LINDAU PROTEIN"/>
    <property type="match status" value="1"/>
</dbReference>
<dbReference type="InterPro" id="IPR036104">
    <property type="entry name" value="BFN_sf"/>
</dbReference>
<evidence type="ECO:0000313" key="2">
    <source>
        <dbReference type="EMBL" id="OWZ83558.1"/>
    </source>
</evidence>
<dbReference type="Proteomes" id="UP000214588">
    <property type="component" value="Unassembled WGS sequence"/>
</dbReference>
<name>A0A226BWY9_9FIRM</name>
<protein>
    <recommendedName>
        <fullName evidence="1">BFN domain-containing protein</fullName>
    </recommendedName>
</protein>
<proteinExistence type="predicted"/>
<dbReference type="Pfam" id="PF02577">
    <property type="entry name" value="BFN_dom"/>
    <property type="match status" value="1"/>
</dbReference>
<comment type="caution">
    <text evidence="2">The sequence shown here is derived from an EMBL/GenBank/DDBJ whole genome shotgun (WGS) entry which is preliminary data.</text>
</comment>